<dbReference type="NCBIfam" id="TIGR01640">
    <property type="entry name" value="F_box_assoc_1"/>
    <property type="match status" value="1"/>
</dbReference>
<sequence length="360" mass="40705">MGIQFDQDIMEILSRLPVQYPVQFKWVSKLWKAIIFDPYFKMNHLHHAKNDRDSQKTSFYERSLKSGVSSMYCCPLSLVHRIVNVQKLDCPAISKITVYCSCNGLVIIHVIDSINECFIIMLWNPSAGESVVLPDPEFPLVEGSCLGLGYDPTSGDYKILKLCSDKDGSEVPGEILVLKSGSCRNIDKHPHGICNKVSGMGSALAFVNEAFHWIGMYGNHFEVSKTYSLVSFSISNEVYREIPLLEQILSLKGSFYISVSVLDGMLCVHSNFPKHTFQFWVLKDYGVKESWNALLTIDDPCIFQAVPKYRFGDGEVLFWSCILSAVGRIHLGHPEDNLAHPEDDIDHVMPFRMDLLLQKV</sequence>
<dbReference type="PANTHER" id="PTHR31672:SF13">
    <property type="entry name" value="F-BOX PROTEIN CPR30-LIKE"/>
    <property type="match status" value="1"/>
</dbReference>
<dbReference type="Pfam" id="PF08268">
    <property type="entry name" value="FBA_3"/>
    <property type="match status" value="1"/>
</dbReference>
<evidence type="ECO:0000313" key="3">
    <source>
        <dbReference type="Proteomes" id="UP001291623"/>
    </source>
</evidence>
<dbReference type="Proteomes" id="UP001291623">
    <property type="component" value="Unassembled WGS sequence"/>
</dbReference>
<comment type="caution">
    <text evidence="2">The sequence shown here is derived from an EMBL/GenBank/DDBJ whole genome shotgun (WGS) entry which is preliminary data.</text>
</comment>
<organism evidence="2 3">
    <name type="scientific">Anisodus tanguticus</name>
    <dbReference type="NCBI Taxonomy" id="243964"/>
    <lineage>
        <taxon>Eukaryota</taxon>
        <taxon>Viridiplantae</taxon>
        <taxon>Streptophyta</taxon>
        <taxon>Embryophyta</taxon>
        <taxon>Tracheophyta</taxon>
        <taxon>Spermatophyta</taxon>
        <taxon>Magnoliopsida</taxon>
        <taxon>eudicotyledons</taxon>
        <taxon>Gunneridae</taxon>
        <taxon>Pentapetalae</taxon>
        <taxon>asterids</taxon>
        <taxon>lamiids</taxon>
        <taxon>Solanales</taxon>
        <taxon>Solanaceae</taxon>
        <taxon>Solanoideae</taxon>
        <taxon>Hyoscyameae</taxon>
        <taxon>Anisodus</taxon>
    </lineage>
</organism>
<dbReference type="InterPro" id="IPR017451">
    <property type="entry name" value="F-box-assoc_interact_dom"/>
</dbReference>
<feature type="domain" description="F-box associated beta-propeller type 3" evidence="1">
    <location>
        <begin position="87"/>
        <end position="291"/>
    </location>
</feature>
<dbReference type="EMBL" id="JAVYJV010000011">
    <property type="protein sequence ID" value="KAK4360071.1"/>
    <property type="molecule type" value="Genomic_DNA"/>
</dbReference>
<protein>
    <recommendedName>
        <fullName evidence="1">F-box associated beta-propeller type 3 domain-containing protein</fullName>
    </recommendedName>
</protein>
<dbReference type="InterPro" id="IPR013187">
    <property type="entry name" value="F-box-assoc_dom_typ3"/>
</dbReference>
<dbReference type="InterPro" id="IPR036047">
    <property type="entry name" value="F-box-like_dom_sf"/>
</dbReference>
<gene>
    <name evidence="2" type="ORF">RND71_022300</name>
</gene>
<accession>A0AAE1VDX0</accession>
<evidence type="ECO:0000313" key="2">
    <source>
        <dbReference type="EMBL" id="KAK4360071.1"/>
    </source>
</evidence>
<proteinExistence type="predicted"/>
<dbReference type="AlphaFoldDB" id="A0AAE1VDX0"/>
<reference evidence="2" key="1">
    <citation type="submission" date="2023-12" db="EMBL/GenBank/DDBJ databases">
        <title>Genome assembly of Anisodus tanguticus.</title>
        <authorList>
            <person name="Wang Y.-J."/>
        </authorList>
    </citation>
    <scope>NUCLEOTIDE SEQUENCE</scope>
    <source>
        <strain evidence="2">KB-2021</strain>
        <tissue evidence="2">Leaf</tissue>
    </source>
</reference>
<dbReference type="InterPro" id="IPR050796">
    <property type="entry name" value="SCF_F-box_component"/>
</dbReference>
<evidence type="ECO:0000259" key="1">
    <source>
        <dbReference type="Pfam" id="PF08268"/>
    </source>
</evidence>
<dbReference type="SUPFAM" id="SSF81383">
    <property type="entry name" value="F-box domain"/>
    <property type="match status" value="1"/>
</dbReference>
<name>A0AAE1VDX0_9SOLA</name>
<keyword evidence="3" id="KW-1185">Reference proteome</keyword>
<dbReference type="PANTHER" id="PTHR31672">
    <property type="entry name" value="BNACNNG10540D PROTEIN"/>
    <property type="match status" value="1"/>
</dbReference>